<proteinExistence type="predicted"/>
<name>A0AAD7X6E6_9APHY</name>
<evidence type="ECO:0000313" key="2">
    <source>
        <dbReference type="EMBL" id="KAJ8454581.1"/>
    </source>
</evidence>
<dbReference type="Proteomes" id="UP001215151">
    <property type="component" value="Unassembled WGS sequence"/>
</dbReference>
<dbReference type="InterPro" id="IPR002213">
    <property type="entry name" value="UDP_glucos_trans"/>
</dbReference>
<protein>
    <submittedName>
        <fullName evidence="2">Uncharacterized protein</fullName>
    </submittedName>
</protein>
<dbReference type="PANTHER" id="PTHR48045:SF34">
    <property type="entry name" value="ISOFLAVONE 7-O-GLUCOSYLTRANSFERASE 1-LIKE"/>
    <property type="match status" value="1"/>
</dbReference>
<dbReference type="Gene3D" id="3.40.50.2000">
    <property type="entry name" value="Glycogen Phosphorylase B"/>
    <property type="match status" value="2"/>
</dbReference>
<dbReference type="EMBL" id="JAPEVG010000935">
    <property type="protein sequence ID" value="KAJ8454581.1"/>
    <property type="molecule type" value="Genomic_DNA"/>
</dbReference>
<reference evidence="2" key="1">
    <citation type="submission" date="2022-11" db="EMBL/GenBank/DDBJ databases">
        <title>Genome Sequence of Cubamyces cubensis.</title>
        <authorList>
            <person name="Buettner E."/>
        </authorList>
    </citation>
    <scope>NUCLEOTIDE SEQUENCE</scope>
    <source>
        <strain evidence="2">MPL-01</strain>
    </source>
</reference>
<sequence length="424" mass="47020">MQLCRLVRIEQGEDLIDPAVYRDNFLQTWDQLRNGHFIECETAAGTPYTLKIRAEPLSACVVDGFAVEIFDALLAQRETAKLPAALKLYVWAPVSMAYFLAVFREDMLPLVEEMVARENVPVNDAAYTVFAQMTGRVIRCPGLPPMYDYELQPQALPIPPELCSRIWVRIGRMLQQTDGLITMDAAAYNPAVTSAMREWFAETGRKVYYAGPLITSAQRPCSPSLFVGQDSANIKAFLDRQLTRHGENSVLLISFGSMFWPMDSAKLFAVLNVLIEQKVPFLMTRPSPYAQIPDAFLAKLRDYQDAFIAEWIPQLAVLEHPATGWYLTHGGHNSVLESIYAGVPMIVWPVVADQEPNAVHLSHNLDVAYELLEVRLGAALGPTFRTSRKLTGTVDAVTNEFRDVLARAFGADGGSETGAAAGFA</sequence>
<dbReference type="Pfam" id="PF00201">
    <property type="entry name" value="UDPGT"/>
    <property type="match status" value="1"/>
</dbReference>
<accession>A0AAD7X6E6</accession>
<comment type="caution">
    <text evidence="2">The sequence shown here is derived from an EMBL/GenBank/DDBJ whole genome shotgun (WGS) entry which is preliminary data.</text>
</comment>
<keyword evidence="3" id="KW-1185">Reference proteome</keyword>
<keyword evidence="1" id="KW-0808">Transferase</keyword>
<dbReference type="PANTHER" id="PTHR48045">
    <property type="entry name" value="UDP-GLYCOSYLTRANSFERASE 72B1"/>
    <property type="match status" value="1"/>
</dbReference>
<organism evidence="2 3">
    <name type="scientific">Trametes cubensis</name>
    <dbReference type="NCBI Taxonomy" id="1111947"/>
    <lineage>
        <taxon>Eukaryota</taxon>
        <taxon>Fungi</taxon>
        <taxon>Dikarya</taxon>
        <taxon>Basidiomycota</taxon>
        <taxon>Agaricomycotina</taxon>
        <taxon>Agaricomycetes</taxon>
        <taxon>Polyporales</taxon>
        <taxon>Polyporaceae</taxon>
        <taxon>Trametes</taxon>
    </lineage>
</organism>
<gene>
    <name evidence="2" type="ORF">ONZ51_g12946</name>
</gene>
<dbReference type="AlphaFoldDB" id="A0AAD7X6E6"/>
<dbReference type="CDD" id="cd03784">
    <property type="entry name" value="GT1_Gtf-like"/>
    <property type="match status" value="1"/>
</dbReference>
<evidence type="ECO:0000256" key="1">
    <source>
        <dbReference type="ARBA" id="ARBA00022679"/>
    </source>
</evidence>
<dbReference type="GO" id="GO:0008194">
    <property type="term" value="F:UDP-glycosyltransferase activity"/>
    <property type="evidence" value="ECO:0007669"/>
    <property type="project" value="InterPro"/>
</dbReference>
<evidence type="ECO:0000313" key="3">
    <source>
        <dbReference type="Proteomes" id="UP001215151"/>
    </source>
</evidence>
<dbReference type="SUPFAM" id="SSF53756">
    <property type="entry name" value="UDP-Glycosyltransferase/glycogen phosphorylase"/>
    <property type="match status" value="1"/>
</dbReference>